<reference evidence="1" key="1">
    <citation type="journal article" date="2020" name="Stud. Mycol.">
        <title>101 Dothideomycetes genomes: a test case for predicting lifestyles and emergence of pathogens.</title>
        <authorList>
            <person name="Haridas S."/>
            <person name="Albert R."/>
            <person name="Binder M."/>
            <person name="Bloem J."/>
            <person name="Labutti K."/>
            <person name="Salamov A."/>
            <person name="Andreopoulos B."/>
            <person name="Baker S."/>
            <person name="Barry K."/>
            <person name="Bills G."/>
            <person name="Bluhm B."/>
            <person name="Cannon C."/>
            <person name="Castanera R."/>
            <person name="Culley D."/>
            <person name="Daum C."/>
            <person name="Ezra D."/>
            <person name="Gonzalez J."/>
            <person name="Henrissat B."/>
            <person name="Kuo A."/>
            <person name="Liang C."/>
            <person name="Lipzen A."/>
            <person name="Lutzoni F."/>
            <person name="Magnuson J."/>
            <person name="Mondo S."/>
            <person name="Nolan M."/>
            <person name="Ohm R."/>
            <person name="Pangilinan J."/>
            <person name="Park H.-J."/>
            <person name="Ramirez L."/>
            <person name="Alfaro M."/>
            <person name="Sun H."/>
            <person name="Tritt A."/>
            <person name="Yoshinaga Y."/>
            <person name="Zwiers L.-H."/>
            <person name="Turgeon B."/>
            <person name="Goodwin S."/>
            <person name="Spatafora J."/>
            <person name="Crous P."/>
            <person name="Grigoriev I."/>
        </authorList>
    </citation>
    <scope>NUCLEOTIDE SEQUENCE</scope>
    <source>
        <strain evidence="1">CBS 109.77</strain>
    </source>
</reference>
<keyword evidence="2" id="KW-1185">Reference proteome</keyword>
<sequence length="413" mass="47460">MPPLKKRPVEGSFKYLFDLITAANKYDKFQLLNDPCASASNLDNSIHPILRSSNFEYGNDFENGDFIYEKMGQSLRLASMFLQHDSVLEWFVAPLLGRSLQSLHADGKSKQTYLSNPLANKSKKQKRELIDEVRRALHCLSNCVTFRFLDKDPYSYARTVTDMDAPPHKHTSACTKYFTSKHAVRIEIRPQYSKIFLDEYEESSRCKQFRHDFNFATVIIHEICHAVGVMRRGDMNEPYLRCDHPRAELGAAWENFMFGAIINPFDQDSDSIGFLMRRIWSDNDAAKLAGGKEWAAVPVSYIAQWFRKDTWDVISESGPAAIPPPHVDLKIISRTNSDYYAVYSDSKEKLRHIQAYKDMHAERYSKAYAANTLTISDIHGTFVDLYRIEPIVKQLRSIVESFDYSKLSTIGNV</sequence>
<dbReference type="EMBL" id="MU001747">
    <property type="protein sequence ID" value="KAF2800451.1"/>
    <property type="molecule type" value="Genomic_DNA"/>
</dbReference>
<gene>
    <name evidence="1" type="ORF">K505DRAFT_370228</name>
</gene>
<dbReference type="OrthoDB" id="10254945at2759"/>
<accession>A0A6A6XV60</accession>
<evidence type="ECO:0000313" key="1">
    <source>
        <dbReference type="EMBL" id="KAF2800451.1"/>
    </source>
</evidence>
<protein>
    <submittedName>
        <fullName evidence="1">Uncharacterized protein</fullName>
    </submittedName>
</protein>
<name>A0A6A6XV60_9PLEO</name>
<proteinExistence type="predicted"/>
<dbReference type="Proteomes" id="UP000799757">
    <property type="component" value="Unassembled WGS sequence"/>
</dbReference>
<evidence type="ECO:0000313" key="2">
    <source>
        <dbReference type="Proteomes" id="UP000799757"/>
    </source>
</evidence>
<dbReference type="AlphaFoldDB" id="A0A6A6XV60"/>
<organism evidence="1 2">
    <name type="scientific">Melanomma pulvis-pyrius CBS 109.77</name>
    <dbReference type="NCBI Taxonomy" id="1314802"/>
    <lineage>
        <taxon>Eukaryota</taxon>
        <taxon>Fungi</taxon>
        <taxon>Dikarya</taxon>
        <taxon>Ascomycota</taxon>
        <taxon>Pezizomycotina</taxon>
        <taxon>Dothideomycetes</taxon>
        <taxon>Pleosporomycetidae</taxon>
        <taxon>Pleosporales</taxon>
        <taxon>Melanommataceae</taxon>
        <taxon>Melanomma</taxon>
    </lineage>
</organism>